<dbReference type="Gene3D" id="1.10.4040.10">
    <property type="entry name" value="Penicillinase repressor domain"/>
    <property type="match status" value="1"/>
</dbReference>
<dbReference type="Gene3D" id="1.10.10.10">
    <property type="entry name" value="Winged helix-like DNA-binding domain superfamily/Winged helix DNA-binding domain"/>
    <property type="match status" value="1"/>
</dbReference>
<accession>A0A410DZD2</accession>
<evidence type="ECO:0000256" key="2">
    <source>
        <dbReference type="ARBA" id="ARBA00023015"/>
    </source>
</evidence>
<evidence type="ECO:0000256" key="4">
    <source>
        <dbReference type="ARBA" id="ARBA00023163"/>
    </source>
</evidence>
<dbReference type="GO" id="GO:0045892">
    <property type="term" value="P:negative regulation of DNA-templated transcription"/>
    <property type="evidence" value="ECO:0007669"/>
    <property type="project" value="InterPro"/>
</dbReference>
<evidence type="ECO:0000256" key="3">
    <source>
        <dbReference type="ARBA" id="ARBA00023125"/>
    </source>
</evidence>
<keyword evidence="4" id="KW-0804">Transcription</keyword>
<name>A0A410DZD2_9CLOT</name>
<dbReference type="KEGG" id="cmah:C1I91_23855"/>
<dbReference type="Proteomes" id="UP000286268">
    <property type="component" value="Chromosome"/>
</dbReference>
<dbReference type="Pfam" id="PF03965">
    <property type="entry name" value="Penicillinase_R"/>
    <property type="match status" value="1"/>
</dbReference>
<organism evidence="5 6">
    <name type="scientific">Clostridium manihotivorum</name>
    <dbReference type="NCBI Taxonomy" id="2320868"/>
    <lineage>
        <taxon>Bacteria</taxon>
        <taxon>Bacillati</taxon>
        <taxon>Bacillota</taxon>
        <taxon>Clostridia</taxon>
        <taxon>Eubacteriales</taxon>
        <taxon>Clostridiaceae</taxon>
        <taxon>Clostridium</taxon>
    </lineage>
</organism>
<dbReference type="SUPFAM" id="SSF46785">
    <property type="entry name" value="Winged helix' DNA-binding domain"/>
    <property type="match status" value="1"/>
</dbReference>
<comment type="similarity">
    <text evidence="1">Belongs to the BlaI transcriptional regulatory family.</text>
</comment>
<reference evidence="5 6" key="1">
    <citation type="submission" date="2018-01" db="EMBL/GenBank/DDBJ databases">
        <title>Genome Sequencing and Assembly of Anaerobacter polyendosporus strain CT4.</title>
        <authorList>
            <person name="Tachaapaikoon C."/>
            <person name="Sutheeworapong S."/>
            <person name="Jenjaroenpun P."/>
            <person name="Wongsurawat T."/>
            <person name="Nookeaw I."/>
            <person name="Cheawchanlertfa P."/>
            <person name="Kosugi A."/>
            <person name="Cheevadhanarak S."/>
            <person name="Ratanakhanokchai K."/>
        </authorList>
    </citation>
    <scope>NUCLEOTIDE SEQUENCE [LARGE SCALE GENOMIC DNA]</scope>
    <source>
        <strain evidence="5 6">CT4</strain>
    </source>
</reference>
<dbReference type="InterPro" id="IPR036390">
    <property type="entry name" value="WH_DNA-bd_sf"/>
</dbReference>
<keyword evidence="2" id="KW-0805">Transcription regulation</keyword>
<evidence type="ECO:0000256" key="1">
    <source>
        <dbReference type="ARBA" id="ARBA00011046"/>
    </source>
</evidence>
<gene>
    <name evidence="5" type="ORF">C1I91_23855</name>
</gene>
<keyword evidence="6" id="KW-1185">Reference proteome</keyword>
<dbReference type="RefSeq" id="WP_128215143.1">
    <property type="nucleotide sequence ID" value="NZ_CP025746.1"/>
</dbReference>
<dbReference type="EMBL" id="CP025746">
    <property type="protein sequence ID" value="QAA34428.1"/>
    <property type="molecule type" value="Genomic_DNA"/>
</dbReference>
<dbReference type="InterPro" id="IPR036388">
    <property type="entry name" value="WH-like_DNA-bd_sf"/>
</dbReference>
<dbReference type="InterPro" id="IPR005650">
    <property type="entry name" value="BlaI_family"/>
</dbReference>
<keyword evidence="3" id="KW-0238">DNA-binding</keyword>
<dbReference type="GO" id="GO:0003677">
    <property type="term" value="F:DNA binding"/>
    <property type="evidence" value="ECO:0007669"/>
    <property type="project" value="UniProtKB-KW"/>
</dbReference>
<dbReference type="OrthoDB" id="9795583at2"/>
<evidence type="ECO:0000313" key="6">
    <source>
        <dbReference type="Proteomes" id="UP000286268"/>
    </source>
</evidence>
<dbReference type="AlphaFoldDB" id="A0A410DZD2"/>
<sequence>MNGFPNISNAEWQVMKVLWSKAPISSSEIIDGLKEENSWSPKTIHTLISRLVKKEAVGVNKEGSFNLYYPLVTEEECKSAETKTFLHKVYDGSLKLLLKNFIEDKHLSTEEIDELRKILDEESRGKK</sequence>
<protein>
    <submittedName>
        <fullName evidence="5">CopY/TcrY family copper transport repressor</fullName>
    </submittedName>
</protein>
<proteinExistence type="inferred from homology"/>
<evidence type="ECO:0000313" key="5">
    <source>
        <dbReference type="EMBL" id="QAA34428.1"/>
    </source>
</evidence>
<dbReference type="PIRSF" id="PIRSF019455">
    <property type="entry name" value="CopR_AtkY"/>
    <property type="match status" value="1"/>
</dbReference>